<dbReference type="Pfam" id="PF14069">
    <property type="entry name" value="SpoVIF"/>
    <property type="match status" value="1"/>
</dbReference>
<dbReference type="OrthoDB" id="2660200at2"/>
<reference evidence="1" key="1">
    <citation type="submission" date="2014-08" db="EMBL/GenBank/DDBJ databases">
        <title>Comparative genomics of the Paenibacillus odorifer group.</title>
        <authorList>
            <person name="den Bakker H.C."/>
            <person name="Tsai Y.-C.Y.-C."/>
            <person name="Martin N."/>
            <person name="Korlach J."/>
            <person name="Wiedmann M."/>
        </authorList>
    </citation>
    <scope>NUCLEOTIDE SEQUENCE [LARGE SCALE GENOMIC DNA]</scope>
    <source>
        <strain evidence="1">DSM 13188</strain>
    </source>
</reference>
<protein>
    <recommendedName>
        <fullName evidence="3">Stage VI sporulation protein F</fullName>
    </recommendedName>
</protein>
<evidence type="ECO:0000313" key="2">
    <source>
        <dbReference type="Proteomes" id="UP000029518"/>
    </source>
</evidence>
<dbReference type="HOGENOM" id="CLU_186076_0_0_9"/>
<dbReference type="RefSeq" id="WP_042215550.1">
    <property type="nucleotide sequence ID" value="NZ_CP009285.1"/>
</dbReference>
<dbReference type="KEGG" id="pbd:PBOR_23385"/>
<dbReference type="Proteomes" id="UP000029518">
    <property type="component" value="Chromosome"/>
</dbReference>
<keyword evidence="2" id="KW-1185">Reference proteome</keyword>
<accession>A0A089LFC0</accession>
<organism evidence="1 2">
    <name type="scientific">Paenibacillus borealis</name>
    <dbReference type="NCBI Taxonomy" id="160799"/>
    <lineage>
        <taxon>Bacteria</taxon>
        <taxon>Bacillati</taxon>
        <taxon>Bacillota</taxon>
        <taxon>Bacilli</taxon>
        <taxon>Bacillales</taxon>
        <taxon>Paenibacillaceae</taxon>
        <taxon>Paenibacillus</taxon>
    </lineage>
</organism>
<dbReference type="AlphaFoldDB" id="A0A089LFC0"/>
<evidence type="ECO:0008006" key="3">
    <source>
        <dbReference type="Google" id="ProtNLM"/>
    </source>
</evidence>
<name>A0A089LFC0_PAEBO</name>
<dbReference type="EMBL" id="CP009285">
    <property type="protein sequence ID" value="AIQ59562.1"/>
    <property type="molecule type" value="Genomic_DNA"/>
</dbReference>
<gene>
    <name evidence="1" type="ORF">PBOR_23385</name>
</gene>
<sequence>MSRDFSKDALNAINKKAGKNITEGAIKKLASTVKPGTTQNEAQLRQLIKQVSAMAKVPVSEATVQEIINAVKKGGAGSGSMESLMKMLLKK</sequence>
<evidence type="ECO:0000313" key="1">
    <source>
        <dbReference type="EMBL" id="AIQ59562.1"/>
    </source>
</evidence>
<proteinExistence type="predicted"/>
<dbReference type="InterPro" id="IPR025942">
    <property type="entry name" value="SpoVIF"/>
</dbReference>